<protein>
    <submittedName>
        <fullName evidence="2">Uncharacterized protein</fullName>
    </submittedName>
</protein>
<organism evidence="2 3">
    <name type="scientific">Caballeronia glebae</name>
    <dbReference type="NCBI Taxonomy" id="1777143"/>
    <lineage>
        <taxon>Bacteria</taxon>
        <taxon>Pseudomonadati</taxon>
        <taxon>Pseudomonadota</taxon>
        <taxon>Betaproteobacteria</taxon>
        <taxon>Burkholderiales</taxon>
        <taxon>Burkholderiaceae</taxon>
        <taxon>Caballeronia</taxon>
    </lineage>
</organism>
<evidence type="ECO:0000313" key="3">
    <source>
        <dbReference type="Proteomes" id="UP000054596"/>
    </source>
</evidence>
<dbReference type="RefSeq" id="WP_086973121.1">
    <property type="nucleotide sequence ID" value="NZ_FCOJ02000067.1"/>
</dbReference>
<comment type="caution">
    <text evidence="2">The sequence shown here is derived from an EMBL/GenBank/DDBJ whole genome shotgun (WGS) entry which is preliminary data.</text>
</comment>
<keyword evidence="1" id="KW-0472">Membrane</keyword>
<reference evidence="2" key="1">
    <citation type="submission" date="2016-01" db="EMBL/GenBank/DDBJ databases">
        <authorList>
            <person name="Peeters C."/>
        </authorList>
    </citation>
    <scope>NUCLEOTIDE SEQUENCE [LARGE SCALE GENOMIC DNA]</scope>
    <source>
        <strain evidence="2">LMG 29325</strain>
    </source>
</reference>
<sequence length="110" mass="12019">MPFFIDRIAADNEATKAVFEHVRNLATSAAVGAAGVWLIKQGSYSTFRGIACGVAAVLLWMTSLWLMQLAVTNASNRLRKAGLPNTWISFVWTLYVCVLVSGLYGFAMKT</sequence>
<keyword evidence="1" id="KW-0812">Transmembrane</keyword>
<keyword evidence="3" id="KW-1185">Reference proteome</keyword>
<dbReference type="EMBL" id="FCOJ02000067">
    <property type="protein sequence ID" value="SAK88695.1"/>
    <property type="molecule type" value="Genomic_DNA"/>
</dbReference>
<evidence type="ECO:0000313" key="2">
    <source>
        <dbReference type="EMBL" id="SAK88695.1"/>
    </source>
</evidence>
<accession>A0A158D217</accession>
<proteinExistence type="predicted"/>
<evidence type="ECO:0000256" key="1">
    <source>
        <dbReference type="SAM" id="Phobius"/>
    </source>
</evidence>
<keyword evidence="1" id="KW-1133">Transmembrane helix</keyword>
<feature type="transmembrane region" description="Helical" evidence="1">
    <location>
        <begin position="47"/>
        <end position="67"/>
    </location>
</feature>
<gene>
    <name evidence="2" type="ORF">AWB82_06187</name>
</gene>
<dbReference type="OrthoDB" id="9991132at2"/>
<name>A0A158D217_9BURK</name>
<dbReference type="Proteomes" id="UP000054596">
    <property type="component" value="Unassembled WGS sequence"/>
</dbReference>
<dbReference type="AlphaFoldDB" id="A0A158D217"/>
<feature type="transmembrane region" description="Helical" evidence="1">
    <location>
        <begin position="87"/>
        <end position="107"/>
    </location>
</feature>